<proteinExistence type="predicted"/>
<evidence type="ECO:0000313" key="3">
    <source>
        <dbReference type="Proteomes" id="UP001642464"/>
    </source>
</evidence>
<comment type="caution">
    <text evidence="2">The sequence shown here is derived from an EMBL/GenBank/DDBJ whole genome shotgun (WGS) entry which is preliminary data.</text>
</comment>
<gene>
    <name evidence="2" type="ORF">SCF082_LOCUS9389</name>
</gene>
<keyword evidence="3" id="KW-1185">Reference proteome</keyword>
<dbReference type="EMBL" id="CAXAMM010005446">
    <property type="protein sequence ID" value="CAK9007284.1"/>
    <property type="molecule type" value="Genomic_DNA"/>
</dbReference>
<sequence length="176" mass="19814">MKAMKAMKSGVKKKVKNESPEKGHSPGKGQPKGILKRPSTKPSLPLPNDPGLSLDEKMEQFNKKTNGNTQEFLDNLTGPQREALWGRFSRARKALKDPKLDSLWDKHCKGEGSDPHKKQLMAIFLKTRGKLAKGNMYAKELLEISETTGSKETSEWVPFAVILQRFGLRESMRRVP</sequence>
<organism evidence="2 3">
    <name type="scientific">Durusdinium trenchii</name>
    <dbReference type="NCBI Taxonomy" id="1381693"/>
    <lineage>
        <taxon>Eukaryota</taxon>
        <taxon>Sar</taxon>
        <taxon>Alveolata</taxon>
        <taxon>Dinophyceae</taxon>
        <taxon>Suessiales</taxon>
        <taxon>Symbiodiniaceae</taxon>
        <taxon>Durusdinium</taxon>
    </lineage>
</organism>
<dbReference type="Proteomes" id="UP001642464">
    <property type="component" value="Unassembled WGS sequence"/>
</dbReference>
<evidence type="ECO:0000313" key="2">
    <source>
        <dbReference type="EMBL" id="CAK9007284.1"/>
    </source>
</evidence>
<reference evidence="2 3" key="1">
    <citation type="submission" date="2024-02" db="EMBL/GenBank/DDBJ databases">
        <authorList>
            <person name="Chen Y."/>
            <person name="Shah S."/>
            <person name="Dougan E. K."/>
            <person name="Thang M."/>
            <person name="Chan C."/>
        </authorList>
    </citation>
    <scope>NUCLEOTIDE SEQUENCE [LARGE SCALE GENOMIC DNA]</scope>
</reference>
<name>A0ABP0IZ31_9DINO</name>
<accession>A0ABP0IZ31</accession>
<protein>
    <submittedName>
        <fullName evidence="2">Uncharacterized protein</fullName>
    </submittedName>
</protein>
<evidence type="ECO:0000256" key="1">
    <source>
        <dbReference type="SAM" id="MobiDB-lite"/>
    </source>
</evidence>
<feature type="region of interest" description="Disordered" evidence="1">
    <location>
        <begin position="1"/>
        <end position="54"/>
    </location>
</feature>